<sequence>MSLGNTMKGQKKFVPPAIQITSMMDMFTIIVFFLLFSYSDKPDEFDVSKDIELPTSTSSINYDHALELYLSQGSIKLEENVIGTIDGENVKDLDPDHIAKSPLAVAFTAKKQSLEALPEGLEVAEANALSDVEVLDPSDPHILLFCDRDVPFRVINQVIKAAGSAGFTNFQLAVMEQ</sequence>
<gene>
    <name evidence="8" type="ORF">BCF53_110139</name>
</gene>
<dbReference type="RefSeq" id="WP_132702107.1">
    <property type="nucleotide sequence ID" value="NZ_SLZR01000010.1"/>
</dbReference>
<keyword evidence="9" id="KW-1185">Reference proteome</keyword>
<organism evidence="8 9">
    <name type="scientific">Reinekea marinisedimentorum</name>
    <dbReference type="NCBI Taxonomy" id="230495"/>
    <lineage>
        <taxon>Bacteria</taxon>
        <taxon>Pseudomonadati</taxon>
        <taxon>Pseudomonadota</taxon>
        <taxon>Gammaproteobacteria</taxon>
        <taxon>Oceanospirillales</taxon>
        <taxon>Saccharospirillaceae</taxon>
        <taxon>Reinekea</taxon>
    </lineage>
</organism>
<evidence type="ECO:0000256" key="3">
    <source>
        <dbReference type="ARBA" id="ARBA00022475"/>
    </source>
</evidence>
<dbReference type="Proteomes" id="UP000295793">
    <property type="component" value="Unassembled WGS sequence"/>
</dbReference>
<protein>
    <submittedName>
        <fullName evidence="8">Biopolymer transport protein ExbD/TolR</fullName>
    </submittedName>
</protein>
<accession>A0A4R3I618</accession>
<keyword evidence="3" id="KW-1003">Cell membrane</keyword>
<dbReference type="GO" id="GO:0015031">
    <property type="term" value="P:protein transport"/>
    <property type="evidence" value="ECO:0007669"/>
    <property type="project" value="UniProtKB-KW"/>
</dbReference>
<evidence type="ECO:0000256" key="2">
    <source>
        <dbReference type="ARBA" id="ARBA00005811"/>
    </source>
</evidence>
<evidence type="ECO:0000256" key="5">
    <source>
        <dbReference type="ARBA" id="ARBA00022989"/>
    </source>
</evidence>
<keyword evidence="7" id="KW-0813">Transport</keyword>
<keyword evidence="5" id="KW-1133">Transmembrane helix</keyword>
<proteinExistence type="inferred from homology"/>
<evidence type="ECO:0000256" key="6">
    <source>
        <dbReference type="ARBA" id="ARBA00023136"/>
    </source>
</evidence>
<reference evidence="8 9" key="1">
    <citation type="submission" date="2019-03" db="EMBL/GenBank/DDBJ databases">
        <title>Genomic Encyclopedia of Archaeal and Bacterial Type Strains, Phase II (KMG-II): from individual species to whole genera.</title>
        <authorList>
            <person name="Goeker M."/>
        </authorList>
    </citation>
    <scope>NUCLEOTIDE SEQUENCE [LARGE SCALE GENOMIC DNA]</scope>
    <source>
        <strain evidence="8 9">DSM 15388</strain>
    </source>
</reference>
<evidence type="ECO:0000313" key="9">
    <source>
        <dbReference type="Proteomes" id="UP000295793"/>
    </source>
</evidence>
<dbReference type="AlphaFoldDB" id="A0A4R3I618"/>
<dbReference type="InterPro" id="IPR003400">
    <property type="entry name" value="ExbD"/>
</dbReference>
<comment type="caution">
    <text evidence="8">The sequence shown here is derived from an EMBL/GenBank/DDBJ whole genome shotgun (WGS) entry which is preliminary data.</text>
</comment>
<dbReference type="OrthoDB" id="5294637at2"/>
<evidence type="ECO:0000256" key="1">
    <source>
        <dbReference type="ARBA" id="ARBA00004162"/>
    </source>
</evidence>
<comment type="subcellular location">
    <subcellularLocation>
        <location evidence="1">Cell membrane</location>
        <topology evidence="1">Single-pass membrane protein</topology>
    </subcellularLocation>
    <subcellularLocation>
        <location evidence="7">Cell membrane</location>
        <topology evidence="7">Single-pass type II membrane protein</topology>
    </subcellularLocation>
</comment>
<evidence type="ECO:0000256" key="4">
    <source>
        <dbReference type="ARBA" id="ARBA00022692"/>
    </source>
</evidence>
<dbReference type="GO" id="GO:0005886">
    <property type="term" value="C:plasma membrane"/>
    <property type="evidence" value="ECO:0007669"/>
    <property type="project" value="UniProtKB-SubCell"/>
</dbReference>
<dbReference type="EMBL" id="SLZR01000010">
    <property type="protein sequence ID" value="TCS40217.1"/>
    <property type="molecule type" value="Genomic_DNA"/>
</dbReference>
<name>A0A4R3I618_9GAMM</name>
<evidence type="ECO:0000256" key="7">
    <source>
        <dbReference type="RuleBase" id="RU003879"/>
    </source>
</evidence>
<evidence type="ECO:0000313" key="8">
    <source>
        <dbReference type="EMBL" id="TCS40217.1"/>
    </source>
</evidence>
<comment type="similarity">
    <text evidence="2 7">Belongs to the ExbD/TolR family.</text>
</comment>
<dbReference type="Pfam" id="PF02472">
    <property type="entry name" value="ExbD"/>
    <property type="match status" value="1"/>
</dbReference>
<keyword evidence="7" id="KW-0653">Protein transport</keyword>
<keyword evidence="4 7" id="KW-0812">Transmembrane</keyword>
<dbReference type="GO" id="GO:0022857">
    <property type="term" value="F:transmembrane transporter activity"/>
    <property type="evidence" value="ECO:0007669"/>
    <property type="project" value="InterPro"/>
</dbReference>
<keyword evidence="6" id="KW-0472">Membrane</keyword>